<gene>
    <name evidence="1" type="ORF">THITH_03615</name>
</gene>
<keyword evidence="2" id="KW-1185">Reference proteome</keyword>
<dbReference type="HOGENOM" id="CLU_3391890_0_0_6"/>
<dbReference type="STRING" id="713585.THITH_03615"/>
<evidence type="ECO:0000313" key="2">
    <source>
        <dbReference type="Proteomes" id="UP000005289"/>
    </source>
</evidence>
<proteinExistence type="predicted"/>
<protein>
    <submittedName>
        <fullName evidence="1">Uncharacterized protein</fullName>
    </submittedName>
</protein>
<evidence type="ECO:0000313" key="1">
    <source>
        <dbReference type="EMBL" id="AHE99913.1"/>
    </source>
</evidence>
<dbReference type="KEGG" id="tti:THITH_03615"/>
<dbReference type="EMBL" id="CP007029">
    <property type="protein sequence ID" value="AHE99913.1"/>
    <property type="molecule type" value="Genomic_DNA"/>
</dbReference>
<dbReference type="AlphaFoldDB" id="W0DSE5"/>
<reference evidence="1 2" key="1">
    <citation type="submission" date="2013-12" db="EMBL/GenBank/DDBJ databases">
        <authorList>
            <consortium name="DOE Joint Genome Institute"/>
            <person name="Muyzer G."/>
            <person name="Huntemann M."/>
            <person name="Han J."/>
            <person name="Chen A."/>
            <person name="Kyrpides N."/>
            <person name="Mavromatis K."/>
            <person name="Markowitz V."/>
            <person name="Palaniappan K."/>
            <person name="Ivanova N."/>
            <person name="Schaumberg A."/>
            <person name="Pati A."/>
            <person name="Liolios K."/>
            <person name="Nordberg H.P."/>
            <person name="Cantor M.N."/>
            <person name="Hua S.X."/>
            <person name="Woyke T."/>
        </authorList>
    </citation>
    <scope>NUCLEOTIDE SEQUENCE [LARGE SCALE GENOMIC DNA]</scope>
    <source>
        <strain evidence="1 2">ARh 1</strain>
    </source>
</reference>
<sequence>MCMKPERIPHRFLALFPTFVPKPTGPQGNHEG</sequence>
<dbReference type="Proteomes" id="UP000005289">
    <property type="component" value="Chromosome"/>
</dbReference>
<name>W0DSE5_9GAMM</name>
<organism evidence="1 2">
    <name type="scientific">Thioalkalivibrio paradoxus ARh 1</name>
    <dbReference type="NCBI Taxonomy" id="713585"/>
    <lineage>
        <taxon>Bacteria</taxon>
        <taxon>Pseudomonadati</taxon>
        <taxon>Pseudomonadota</taxon>
        <taxon>Gammaproteobacteria</taxon>
        <taxon>Chromatiales</taxon>
        <taxon>Ectothiorhodospiraceae</taxon>
        <taxon>Thioalkalivibrio</taxon>
    </lineage>
</organism>
<accession>W0DSE5</accession>